<proteinExistence type="predicted"/>
<gene>
    <name evidence="1" type="ORF">PENTCL1PPCAC_13156</name>
</gene>
<evidence type="ECO:0008006" key="3">
    <source>
        <dbReference type="Google" id="ProtNLM"/>
    </source>
</evidence>
<dbReference type="EMBL" id="BTSX01000003">
    <property type="protein sequence ID" value="GMS90981.1"/>
    <property type="molecule type" value="Genomic_DNA"/>
</dbReference>
<dbReference type="AlphaFoldDB" id="A0AAV5TFI1"/>
<comment type="caution">
    <text evidence="1">The sequence shown here is derived from an EMBL/GenBank/DDBJ whole genome shotgun (WGS) entry which is preliminary data.</text>
</comment>
<sequence>VKARKTSPNPFRSSQLRPSPFGFSGIVRPIHSSGLLKLTFSSTTISSRIRANSVKSATSVKLTLAIDSMILRNGLGAFSCF</sequence>
<name>A0AAV5TFI1_9BILA</name>
<protein>
    <recommendedName>
        <fullName evidence="3">Ribosomal protein</fullName>
    </recommendedName>
</protein>
<evidence type="ECO:0000313" key="1">
    <source>
        <dbReference type="EMBL" id="GMS90981.1"/>
    </source>
</evidence>
<feature type="non-terminal residue" evidence="1">
    <location>
        <position position="1"/>
    </location>
</feature>
<accession>A0AAV5TFI1</accession>
<dbReference type="Proteomes" id="UP001432027">
    <property type="component" value="Unassembled WGS sequence"/>
</dbReference>
<organism evidence="1 2">
    <name type="scientific">Pristionchus entomophagus</name>
    <dbReference type="NCBI Taxonomy" id="358040"/>
    <lineage>
        <taxon>Eukaryota</taxon>
        <taxon>Metazoa</taxon>
        <taxon>Ecdysozoa</taxon>
        <taxon>Nematoda</taxon>
        <taxon>Chromadorea</taxon>
        <taxon>Rhabditida</taxon>
        <taxon>Rhabditina</taxon>
        <taxon>Diplogasteromorpha</taxon>
        <taxon>Diplogasteroidea</taxon>
        <taxon>Neodiplogasteridae</taxon>
        <taxon>Pristionchus</taxon>
    </lineage>
</organism>
<keyword evidence="2" id="KW-1185">Reference proteome</keyword>
<reference evidence="1" key="1">
    <citation type="submission" date="2023-10" db="EMBL/GenBank/DDBJ databases">
        <title>Genome assembly of Pristionchus species.</title>
        <authorList>
            <person name="Yoshida K."/>
            <person name="Sommer R.J."/>
        </authorList>
    </citation>
    <scope>NUCLEOTIDE SEQUENCE</scope>
    <source>
        <strain evidence="1">RS0144</strain>
    </source>
</reference>
<evidence type="ECO:0000313" key="2">
    <source>
        <dbReference type="Proteomes" id="UP001432027"/>
    </source>
</evidence>
<feature type="non-terminal residue" evidence="1">
    <location>
        <position position="81"/>
    </location>
</feature>